<evidence type="ECO:0000256" key="1">
    <source>
        <dbReference type="ARBA" id="ARBA00022614"/>
    </source>
</evidence>
<organism evidence="4 5">
    <name type="scientific">Castanea mollissima</name>
    <name type="common">Chinese chestnut</name>
    <dbReference type="NCBI Taxonomy" id="60419"/>
    <lineage>
        <taxon>Eukaryota</taxon>
        <taxon>Viridiplantae</taxon>
        <taxon>Streptophyta</taxon>
        <taxon>Embryophyta</taxon>
        <taxon>Tracheophyta</taxon>
        <taxon>Spermatophyta</taxon>
        <taxon>Magnoliopsida</taxon>
        <taxon>eudicotyledons</taxon>
        <taxon>Gunneridae</taxon>
        <taxon>Pentapetalae</taxon>
        <taxon>rosids</taxon>
        <taxon>fabids</taxon>
        <taxon>Fagales</taxon>
        <taxon>Fagaceae</taxon>
        <taxon>Castanea</taxon>
    </lineage>
</organism>
<dbReference type="InterPro" id="IPR045344">
    <property type="entry name" value="C-JID"/>
</dbReference>
<dbReference type="AlphaFoldDB" id="A0A8J4QA13"/>
<sequence>MLSHHIRFQGSYSLQFHFLIPGSEIPKWFSHQSEGTSLNLQGPSDFMGMAMCAVFDKVTLIARKRNPDDNSSIDNSSRLINLLSLIFFVPC</sequence>
<dbReference type="Pfam" id="PF20160">
    <property type="entry name" value="C-JID"/>
    <property type="match status" value="1"/>
</dbReference>
<feature type="domain" description="C-JID" evidence="3">
    <location>
        <begin position="20"/>
        <end position="70"/>
    </location>
</feature>
<keyword evidence="5" id="KW-1185">Reference proteome</keyword>
<evidence type="ECO:0000313" key="5">
    <source>
        <dbReference type="Proteomes" id="UP000737018"/>
    </source>
</evidence>
<gene>
    <name evidence="4" type="ORF">CMV_027260</name>
</gene>
<comment type="caution">
    <text evidence="4">The sequence shown here is derived from an EMBL/GenBank/DDBJ whole genome shotgun (WGS) entry which is preliminary data.</text>
</comment>
<name>A0A8J4QA13_9ROSI</name>
<dbReference type="Proteomes" id="UP000737018">
    <property type="component" value="Unassembled WGS sequence"/>
</dbReference>
<evidence type="ECO:0000259" key="3">
    <source>
        <dbReference type="Pfam" id="PF20160"/>
    </source>
</evidence>
<protein>
    <recommendedName>
        <fullName evidence="3">C-JID domain-containing protein</fullName>
    </recommendedName>
</protein>
<keyword evidence="1" id="KW-0433">Leucine-rich repeat</keyword>
<accession>A0A8J4QA13</accession>
<dbReference type="OrthoDB" id="1751997at2759"/>
<evidence type="ECO:0000313" key="4">
    <source>
        <dbReference type="EMBL" id="KAF3946477.1"/>
    </source>
</evidence>
<proteinExistence type="predicted"/>
<reference evidence="4" key="1">
    <citation type="submission" date="2020-03" db="EMBL/GenBank/DDBJ databases">
        <title>Castanea mollissima Vanexum genome sequencing.</title>
        <authorList>
            <person name="Staton M."/>
        </authorList>
    </citation>
    <scope>NUCLEOTIDE SEQUENCE</scope>
    <source>
        <tissue evidence="4">Leaf</tissue>
    </source>
</reference>
<evidence type="ECO:0000256" key="2">
    <source>
        <dbReference type="ARBA" id="ARBA00022737"/>
    </source>
</evidence>
<dbReference type="EMBL" id="JRKL02009135">
    <property type="protein sequence ID" value="KAF3946477.1"/>
    <property type="molecule type" value="Genomic_DNA"/>
</dbReference>
<keyword evidence="2" id="KW-0677">Repeat</keyword>